<evidence type="ECO:0000259" key="4">
    <source>
        <dbReference type="PROSITE" id="PS51000"/>
    </source>
</evidence>
<dbReference type="SMART" id="SM00420">
    <property type="entry name" value="HTH_DEOR"/>
    <property type="match status" value="1"/>
</dbReference>
<organism evidence="5 6">
    <name type="scientific">Megamonas hypermegale</name>
    <dbReference type="NCBI Taxonomy" id="158847"/>
    <lineage>
        <taxon>Bacteria</taxon>
        <taxon>Bacillati</taxon>
        <taxon>Bacillota</taxon>
        <taxon>Negativicutes</taxon>
        <taxon>Selenomonadales</taxon>
        <taxon>Selenomonadaceae</taxon>
        <taxon>Megamonas</taxon>
    </lineage>
</organism>
<feature type="domain" description="HTH deoR-type" evidence="4">
    <location>
        <begin position="3"/>
        <end position="58"/>
    </location>
</feature>
<evidence type="ECO:0000256" key="1">
    <source>
        <dbReference type="ARBA" id="ARBA00023015"/>
    </source>
</evidence>
<protein>
    <submittedName>
        <fullName evidence="5">HTH-type transcriptional repressor glcR</fullName>
    </submittedName>
</protein>
<dbReference type="PROSITE" id="PS00894">
    <property type="entry name" value="HTH_DEOR_1"/>
    <property type="match status" value="1"/>
</dbReference>
<dbReference type="Pfam" id="PF00455">
    <property type="entry name" value="DeoRC"/>
    <property type="match status" value="1"/>
</dbReference>
<dbReference type="PANTHER" id="PTHR30363:SF44">
    <property type="entry name" value="AGA OPERON TRANSCRIPTIONAL REPRESSOR-RELATED"/>
    <property type="match status" value="1"/>
</dbReference>
<keyword evidence="3" id="KW-0804">Transcription</keyword>
<dbReference type="InterPro" id="IPR001034">
    <property type="entry name" value="DeoR_HTH"/>
</dbReference>
<dbReference type="RefSeq" id="WP_115151339.1">
    <property type="nucleotide sequence ID" value="NZ_UGPP01000001.1"/>
</dbReference>
<dbReference type="PANTHER" id="PTHR30363">
    <property type="entry name" value="HTH-TYPE TRANSCRIPTIONAL REGULATOR SRLR-RELATED"/>
    <property type="match status" value="1"/>
</dbReference>
<keyword evidence="1" id="KW-0805">Transcription regulation</keyword>
<dbReference type="InterPro" id="IPR014036">
    <property type="entry name" value="DeoR-like_C"/>
</dbReference>
<evidence type="ECO:0000313" key="5">
    <source>
        <dbReference type="EMBL" id="STY70905.1"/>
    </source>
</evidence>
<reference evidence="5 6" key="1">
    <citation type="submission" date="2018-06" db="EMBL/GenBank/DDBJ databases">
        <authorList>
            <consortium name="Pathogen Informatics"/>
            <person name="Doyle S."/>
        </authorList>
    </citation>
    <scope>NUCLEOTIDE SEQUENCE [LARGE SCALE GENOMIC DNA]</scope>
    <source>
        <strain evidence="5 6">NCTC10571</strain>
    </source>
</reference>
<keyword evidence="2" id="KW-0238">DNA-binding</keyword>
<dbReference type="GO" id="GO:0003677">
    <property type="term" value="F:DNA binding"/>
    <property type="evidence" value="ECO:0007669"/>
    <property type="project" value="UniProtKB-KW"/>
</dbReference>
<dbReference type="PRINTS" id="PR00037">
    <property type="entry name" value="HTHLACR"/>
</dbReference>
<dbReference type="AlphaFoldDB" id="A0A378NSY1"/>
<name>A0A378NSY1_9FIRM</name>
<dbReference type="InterPro" id="IPR037171">
    <property type="entry name" value="NagB/RpiA_transferase-like"/>
</dbReference>
<dbReference type="Proteomes" id="UP000255234">
    <property type="component" value="Unassembled WGS sequence"/>
</dbReference>
<evidence type="ECO:0000313" key="6">
    <source>
        <dbReference type="Proteomes" id="UP000255234"/>
    </source>
</evidence>
<dbReference type="PROSITE" id="PS51000">
    <property type="entry name" value="HTH_DEOR_2"/>
    <property type="match status" value="1"/>
</dbReference>
<dbReference type="Gene3D" id="3.40.50.1360">
    <property type="match status" value="1"/>
</dbReference>
<dbReference type="Pfam" id="PF08220">
    <property type="entry name" value="HTH_DeoR"/>
    <property type="match status" value="1"/>
</dbReference>
<dbReference type="InterPro" id="IPR018356">
    <property type="entry name" value="Tscrpt_reg_HTH_DeoR_CS"/>
</dbReference>
<dbReference type="SUPFAM" id="SSF100950">
    <property type="entry name" value="NagB/RpiA/CoA transferase-like"/>
    <property type="match status" value="1"/>
</dbReference>
<dbReference type="InterPro" id="IPR036390">
    <property type="entry name" value="WH_DNA-bd_sf"/>
</dbReference>
<dbReference type="GO" id="GO:0003700">
    <property type="term" value="F:DNA-binding transcription factor activity"/>
    <property type="evidence" value="ECO:0007669"/>
    <property type="project" value="InterPro"/>
</dbReference>
<proteinExistence type="predicted"/>
<dbReference type="EMBL" id="UGPP01000001">
    <property type="protein sequence ID" value="STY70905.1"/>
    <property type="molecule type" value="Genomic_DNA"/>
</dbReference>
<dbReference type="InterPro" id="IPR050313">
    <property type="entry name" value="Carb_Metab_HTH_regulators"/>
</dbReference>
<evidence type="ECO:0000256" key="2">
    <source>
        <dbReference type="ARBA" id="ARBA00023125"/>
    </source>
</evidence>
<accession>A0A378NSY1</accession>
<sequence length="252" mass="28084">MLYNERVELILQQVQLQAIVKINDLKNLLNVSVDTVRRDLKTMEQSGLIKCIRGGACLPDSLPSLSNFTGREVLNIKLKREAARKALAYIKPNAIIALNSGTTNTILAQELVFKKDNITVITNNLAAINILIQNPAIKIVSIGGIIDSQEKSTYGTTCEQEFGQYFPDIAFLSINAINYKDGFTDFRMSEIGIIKLLSQRSEKVIAIMDSSKIGKRSKQKVLNLDNVDLLLTDDNISPILKEKYKNKGLLIE</sequence>
<gene>
    <name evidence="5" type="primary">glcR_2</name>
    <name evidence="5" type="ORF">NCTC10571_01055</name>
</gene>
<dbReference type="SMART" id="SM01134">
    <property type="entry name" value="DeoRC"/>
    <property type="match status" value="1"/>
</dbReference>
<dbReference type="SUPFAM" id="SSF46785">
    <property type="entry name" value="Winged helix' DNA-binding domain"/>
    <property type="match status" value="1"/>
</dbReference>
<evidence type="ECO:0000256" key="3">
    <source>
        <dbReference type="ARBA" id="ARBA00023163"/>
    </source>
</evidence>